<evidence type="ECO:0000313" key="2">
    <source>
        <dbReference type="EMBL" id="CAF99703.1"/>
    </source>
</evidence>
<feature type="region of interest" description="Disordered" evidence="1">
    <location>
        <begin position="1"/>
        <end position="31"/>
    </location>
</feature>
<dbReference type="AlphaFoldDB" id="Q4SI29"/>
<proteinExistence type="predicted"/>
<feature type="compositionally biased region" description="Basic and acidic residues" evidence="1">
    <location>
        <begin position="21"/>
        <end position="31"/>
    </location>
</feature>
<reference evidence="2" key="1">
    <citation type="journal article" date="2004" name="Nature">
        <title>Genome duplication in the teleost fish Tetraodon nigroviridis reveals the early vertebrate proto-karyotype.</title>
        <authorList>
            <person name="Jaillon O."/>
            <person name="Aury J.-M."/>
            <person name="Brunet F."/>
            <person name="Petit J.-L."/>
            <person name="Stange-Thomann N."/>
            <person name="Mauceli E."/>
            <person name="Bouneau L."/>
            <person name="Fischer C."/>
            <person name="Ozouf-Costaz C."/>
            <person name="Bernot A."/>
            <person name="Nicaud S."/>
            <person name="Jaffe D."/>
            <person name="Fisher S."/>
            <person name="Lutfalla G."/>
            <person name="Dossat C."/>
            <person name="Segurens B."/>
            <person name="Dasilva C."/>
            <person name="Salanoubat M."/>
            <person name="Levy M."/>
            <person name="Boudet N."/>
            <person name="Castellano S."/>
            <person name="Anthouard V."/>
            <person name="Jubin C."/>
            <person name="Castelli V."/>
            <person name="Katinka M."/>
            <person name="Vacherie B."/>
            <person name="Biemont C."/>
            <person name="Skalli Z."/>
            <person name="Cattolico L."/>
            <person name="Poulain J."/>
            <person name="De Berardinis V."/>
            <person name="Cruaud C."/>
            <person name="Duprat S."/>
            <person name="Brottier P."/>
            <person name="Coutanceau J.-P."/>
            <person name="Gouzy J."/>
            <person name="Parra G."/>
            <person name="Lardier G."/>
            <person name="Chapple C."/>
            <person name="McKernan K.J."/>
            <person name="McEwan P."/>
            <person name="Bosak S."/>
            <person name="Kellis M."/>
            <person name="Volff J.-N."/>
            <person name="Guigo R."/>
            <person name="Zody M.C."/>
            <person name="Mesirov J."/>
            <person name="Lindblad-Toh K."/>
            <person name="Birren B."/>
            <person name="Nusbaum C."/>
            <person name="Kahn D."/>
            <person name="Robinson-Rechavi M."/>
            <person name="Laudet V."/>
            <person name="Schachter V."/>
            <person name="Quetier F."/>
            <person name="Saurin W."/>
            <person name="Scarpelli C."/>
            <person name="Wincker P."/>
            <person name="Lander E.S."/>
            <person name="Weissenbach J."/>
            <person name="Roest Crollius H."/>
        </authorList>
    </citation>
    <scope>NUCLEOTIDE SEQUENCE [LARGE SCALE GENOMIC DNA]</scope>
</reference>
<accession>Q4SI29</accession>
<sequence length="31" mass="3366">MPKGGGAKTPQLDHFPLNTDMVEKQGGKKVR</sequence>
<gene>
    <name evidence="2" type="ORF">GSTENG00017872001</name>
</gene>
<evidence type="ECO:0000256" key="1">
    <source>
        <dbReference type="SAM" id="MobiDB-lite"/>
    </source>
</evidence>
<name>Q4SI29_TETNG</name>
<dbReference type="EMBL" id="CAAE01014581">
    <property type="protein sequence ID" value="CAF99703.1"/>
    <property type="molecule type" value="Genomic_DNA"/>
</dbReference>
<dbReference type="KEGG" id="tng:GSTEN00017872G001"/>
<reference evidence="2" key="2">
    <citation type="submission" date="2004-02" db="EMBL/GenBank/DDBJ databases">
        <authorList>
            <consortium name="Genoscope"/>
            <consortium name="Whitehead Institute Centre for Genome Research"/>
        </authorList>
    </citation>
    <scope>NUCLEOTIDE SEQUENCE</scope>
</reference>
<protein>
    <submittedName>
        <fullName evidence="2">Chromosome 5 SCAF14581, whole genome shotgun sequence</fullName>
    </submittedName>
</protein>
<organism evidence="2">
    <name type="scientific">Tetraodon nigroviridis</name>
    <name type="common">Spotted green pufferfish</name>
    <name type="synonym">Chelonodon nigroviridis</name>
    <dbReference type="NCBI Taxonomy" id="99883"/>
    <lineage>
        <taxon>Eukaryota</taxon>
        <taxon>Metazoa</taxon>
        <taxon>Chordata</taxon>
        <taxon>Craniata</taxon>
        <taxon>Vertebrata</taxon>
        <taxon>Euteleostomi</taxon>
        <taxon>Actinopterygii</taxon>
        <taxon>Neopterygii</taxon>
        <taxon>Teleostei</taxon>
        <taxon>Neoteleostei</taxon>
        <taxon>Acanthomorphata</taxon>
        <taxon>Eupercaria</taxon>
        <taxon>Tetraodontiformes</taxon>
        <taxon>Tetradontoidea</taxon>
        <taxon>Tetraodontidae</taxon>
        <taxon>Tetraodon</taxon>
    </lineage>
</organism>